<sequence length="237" mass="27256">MRIAIHQPEHIGYLGYYNKMLNADAWVILDNVQMAKRDFVRRNRIRTANGSMWLSVPVRTKGRYHQRICDVEIESERNWQKSHWKSIEQNYRRAPYFETYAPAIHAMYERPWHKIADLNIAFMQCIMALLGIERPLYTASALGVEGKSSQLLADLTAAVGGTEYLSGPMGREYLDESIFAERGLTVSYNDFCHPVYSQHHGEFIPYMAVIDLLFNHGPDSLDIIRAGTADITLQTNQ</sequence>
<organism evidence="1 3">
    <name type="scientific">Ardenticatena maritima</name>
    <dbReference type="NCBI Taxonomy" id="872965"/>
    <lineage>
        <taxon>Bacteria</taxon>
        <taxon>Bacillati</taxon>
        <taxon>Chloroflexota</taxon>
        <taxon>Ardenticatenia</taxon>
        <taxon>Ardenticatenales</taxon>
        <taxon>Ardenticatenaceae</taxon>
        <taxon>Ardenticatena</taxon>
    </lineage>
</organism>
<gene>
    <name evidence="1" type="ORF">ARMA_1200</name>
    <name evidence="2" type="ORF">SE16_05515</name>
</gene>
<evidence type="ECO:0008006" key="5">
    <source>
        <dbReference type="Google" id="ProtNLM"/>
    </source>
</evidence>
<proteinExistence type="predicted"/>
<keyword evidence="3" id="KW-1185">Reference proteome</keyword>
<reference evidence="2 4" key="2">
    <citation type="submission" date="2015-07" db="EMBL/GenBank/DDBJ databases">
        <title>Whole genome sequence of Ardenticatena maritima DSM 23922.</title>
        <authorList>
            <person name="Hemp J."/>
            <person name="Ward L.M."/>
            <person name="Pace L.A."/>
            <person name="Fischer W.W."/>
        </authorList>
    </citation>
    <scope>NUCLEOTIDE SEQUENCE [LARGE SCALE GENOMIC DNA]</scope>
    <source>
        <strain evidence="2 4">110S</strain>
    </source>
</reference>
<dbReference type="OrthoDB" id="3611744at2"/>
<comment type="caution">
    <text evidence="1">The sequence shown here is derived from an EMBL/GenBank/DDBJ whole genome shotgun (WGS) entry which is preliminary data.</text>
</comment>
<name>A0A0N0RFH3_9CHLR</name>
<dbReference type="EMBL" id="LGKN01000004">
    <property type="protein sequence ID" value="KPL88292.1"/>
    <property type="molecule type" value="Genomic_DNA"/>
</dbReference>
<reference evidence="3" key="3">
    <citation type="submission" date="2015-08" db="EMBL/GenBank/DDBJ databases">
        <title>Draft Genome Sequence of a Heterotrophic Facultative Anaerobic Bacterium Ardenticatena maritima Strain 110S.</title>
        <authorList>
            <person name="Kawaichi S."/>
            <person name="Yoshida T."/>
            <person name="Sako Y."/>
            <person name="Nakamura R."/>
        </authorList>
    </citation>
    <scope>NUCLEOTIDE SEQUENCE [LARGE SCALE GENOMIC DNA]</scope>
    <source>
        <strain evidence="3">110S</strain>
    </source>
</reference>
<dbReference type="Proteomes" id="UP000037784">
    <property type="component" value="Unassembled WGS sequence"/>
</dbReference>
<dbReference type="InterPro" id="IPR014985">
    <property type="entry name" value="WbqC"/>
</dbReference>
<dbReference type="STRING" id="872965.SE16_05515"/>
<protein>
    <recommendedName>
        <fullName evidence="5">WbqC-like protein family protein</fullName>
    </recommendedName>
</protein>
<reference evidence="1 3" key="1">
    <citation type="journal article" date="2015" name="Genome Announc.">
        <title>Draft Genome Sequence of a Heterotrophic Facultative Anaerobic Thermophilic Bacterium, Ardenticatena maritima Strain 110ST.</title>
        <authorList>
            <person name="Kawaichi S."/>
            <person name="Yoshida T."/>
            <person name="Sako Y."/>
            <person name="Nakamura R."/>
        </authorList>
    </citation>
    <scope>NUCLEOTIDE SEQUENCE [LARGE SCALE GENOMIC DNA]</scope>
    <source>
        <strain evidence="1 3">110S</strain>
    </source>
</reference>
<evidence type="ECO:0000313" key="2">
    <source>
        <dbReference type="EMBL" id="KPL88292.1"/>
    </source>
</evidence>
<dbReference type="Proteomes" id="UP000050502">
    <property type="component" value="Unassembled WGS sequence"/>
</dbReference>
<evidence type="ECO:0000313" key="4">
    <source>
        <dbReference type="Proteomes" id="UP000050502"/>
    </source>
</evidence>
<dbReference type="EMBL" id="BBZA01000081">
    <property type="protein sequence ID" value="GAP62777.1"/>
    <property type="molecule type" value="Genomic_DNA"/>
</dbReference>
<evidence type="ECO:0000313" key="3">
    <source>
        <dbReference type="Proteomes" id="UP000037784"/>
    </source>
</evidence>
<dbReference type="Pfam" id="PF08889">
    <property type="entry name" value="WbqC"/>
    <property type="match status" value="1"/>
</dbReference>
<accession>A0A0N0RFH3</accession>
<dbReference type="InParanoid" id="A0A0N0RFH3"/>
<evidence type="ECO:0000313" key="1">
    <source>
        <dbReference type="EMBL" id="GAP62777.1"/>
    </source>
</evidence>
<dbReference type="RefSeq" id="WP_054492683.1">
    <property type="nucleotide sequence ID" value="NZ_BBZA01000081.1"/>
</dbReference>
<dbReference type="AlphaFoldDB" id="A0A0N0RFH3"/>